<dbReference type="VEuPathDB" id="FungiDB:PLEOSDRAFT_1087060"/>
<dbReference type="AlphaFoldDB" id="A0A067N3K2"/>
<dbReference type="EMBL" id="KL198014">
    <property type="protein sequence ID" value="KDQ22424.1"/>
    <property type="molecule type" value="Genomic_DNA"/>
</dbReference>
<comment type="catalytic activity">
    <reaction evidence="8">
        <text>L-seryl-[protein] + ATP = O-phospho-L-seryl-[protein] + ADP + H(+)</text>
        <dbReference type="Rhea" id="RHEA:17989"/>
        <dbReference type="Rhea" id="RHEA-COMP:9863"/>
        <dbReference type="Rhea" id="RHEA-COMP:11604"/>
        <dbReference type="ChEBI" id="CHEBI:15378"/>
        <dbReference type="ChEBI" id="CHEBI:29999"/>
        <dbReference type="ChEBI" id="CHEBI:30616"/>
        <dbReference type="ChEBI" id="CHEBI:83421"/>
        <dbReference type="ChEBI" id="CHEBI:456216"/>
        <dbReference type="EC" id="2.7.11.1"/>
    </reaction>
</comment>
<feature type="region of interest" description="Disordered" evidence="9">
    <location>
        <begin position="298"/>
        <end position="339"/>
    </location>
</feature>
<reference evidence="12" key="1">
    <citation type="journal article" date="2014" name="Proc. Natl. Acad. Sci. U.S.A.">
        <title>Extensive sampling of basidiomycete genomes demonstrates inadequacy of the white-rot/brown-rot paradigm for wood decay fungi.</title>
        <authorList>
            <person name="Riley R."/>
            <person name="Salamov A.A."/>
            <person name="Brown D.W."/>
            <person name="Nagy L.G."/>
            <person name="Floudas D."/>
            <person name="Held B.W."/>
            <person name="Levasseur A."/>
            <person name="Lombard V."/>
            <person name="Morin E."/>
            <person name="Otillar R."/>
            <person name="Lindquist E.A."/>
            <person name="Sun H."/>
            <person name="LaButti K.M."/>
            <person name="Schmutz J."/>
            <person name="Jabbour D."/>
            <person name="Luo H."/>
            <person name="Baker S.E."/>
            <person name="Pisabarro A.G."/>
            <person name="Walton J.D."/>
            <person name="Blanchette R.A."/>
            <person name="Henrissat B."/>
            <person name="Martin F."/>
            <person name="Cullen D."/>
            <person name="Hibbett D.S."/>
            <person name="Grigoriev I.V."/>
        </authorList>
    </citation>
    <scope>NUCLEOTIDE SEQUENCE [LARGE SCALE GENOMIC DNA]</scope>
    <source>
        <strain evidence="12">PC15</strain>
    </source>
</reference>
<dbReference type="PANTHER" id="PTHR37171">
    <property type="entry name" value="SERINE/THREONINE-PROTEIN KINASE YRZF-RELATED"/>
    <property type="match status" value="1"/>
</dbReference>
<dbReference type="InParanoid" id="A0A067N3K2"/>
<evidence type="ECO:0000256" key="4">
    <source>
        <dbReference type="ARBA" id="ARBA00022741"/>
    </source>
</evidence>
<dbReference type="PANTHER" id="PTHR37171:SF1">
    <property type="entry name" value="SERINE_THREONINE-PROTEIN KINASE YRZF-RELATED"/>
    <property type="match status" value="1"/>
</dbReference>
<dbReference type="Proteomes" id="UP000027073">
    <property type="component" value="Unassembled WGS sequence"/>
</dbReference>
<feature type="domain" description="RIO-type" evidence="10">
    <location>
        <begin position="145"/>
        <end position="187"/>
    </location>
</feature>
<dbReference type="SUPFAM" id="SSF56112">
    <property type="entry name" value="Protein kinase-like (PK-like)"/>
    <property type="match status" value="1"/>
</dbReference>
<feature type="compositionally biased region" description="Low complexity" evidence="9">
    <location>
        <begin position="303"/>
        <end position="332"/>
    </location>
</feature>
<keyword evidence="5" id="KW-0418">Kinase</keyword>
<evidence type="ECO:0000256" key="5">
    <source>
        <dbReference type="ARBA" id="ARBA00022777"/>
    </source>
</evidence>
<organism evidence="11 12">
    <name type="scientific">Pleurotus ostreatus (strain PC15)</name>
    <name type="common">Oyster mushroom</name>
    <dbReference type="NCBI Taxonomy" id="1137138"/>
    <lineage>
        <taxon>Eukaryota</taxon>
        <taxon>Fungi</taxon>
        <taxon>Dikarya</taxon>
        <taxon>Basidiomycota</taxon>
        <taxon>Agaricomycotina</taxon>
        <taxon>Agaricomycetes</taxon>
        <taxon>Agaricomycetidae</taxon>
        <taxon>Agaricales</taxon>
        <taxon>Pleurotineae</taxon>
        <taxon>Pleurotaceae</taxon>
        <taxon>Pleurotus</taxon>
    </lineage>
</organism>
<protein>
    <recommendedName>
        <fullName evidence="1">non-specific serine/threonine protein kinase</fullName>
        <ecNumber evidence="1">2.7.11.1</ecNumber>
    </recommendedName>
</protein>
<evidence type="ECO:0000256" key="6">
    <source>
        <dbReference type="ARBA" id="ARBA00022840"/>
    </source>
</evidence>
<dbReference type="GO" id="GO:0004674">
    <property type="term" value="F:protein serine/threonine kinase activity"/>
    <property type="evidence" value="ECO:0007669"/>
    <property type="project" value="UniProtKB-KW"/>
</dbReference>
<proteinExistence type="predicted"/>
<evidence type="ECO:0000313" key="12">
    <source>
        <dbReference type="Proteomes" id="UP000027073"/>
    </source>
</evidence>
<comment type="catalytic activity">
    <reaction evidence="7">
        <text>L-threonyl-[protein] + ATP = O-phospho-L-threonyl-[protein] + ADP + H(+)</text>
        <dbReference type="Rhea" id="RHEA:46608"/>
        <dbReference type="Rhea" id="RHEA-COMP:11060"/>
        <dbReference type="Rhea" id="RHEA-COMP:11605"/>
        <dbReference type="ChEBI" id="CHEBI:15378"/>
        <dbReference type="ChEBI" id="CHEBI:30013"/>
        <dbReference type="ChEBI" id="CHEBI:30616"/>
        <dbReference type="ChEBI" id="CHEBI:61977"/>
        <dbReference type="ChEBI" id="CHEBI:456216"/>
        <dbReference type="EC" id="2.7.11.1"/>
    </reaction>
</comment>
<keyword evidence="2" id="KW-0723">Serine/threonine-protein kinase</keyword>
<dbReference type="HOGENOM" id="CLU_070642_0_0_1"/>
<keyword evidence="4" id="KW-0547">Nucleotide-binding</keyword>
<dbReference type="GO" id="GO:0005524">
    <property type="term" value="F:ATP binding"/>
    <property type="evidence" value="ECO:0007669"/>
    <property type="project" value="UniProtKB-KW"/>
</dbReference>
<evidence type="ECO:0000256" key="7">
    <source>
        <dbReference type="ARBA" id="ARBA00047899"/>
    </source>
</evidence>
<name>A0A067N3K2_PLEO1</name>
<evidence type="ECO:0000259" key="10">
    <source>
        <dbReference type="Pfam" id="PF01163"/>
    </source>
</evidence>
<evidence type="ECO:0000256" key="9">
    <source>
        <dbReference type="SAM" id="MobiDB-lite"/>
    </source>
</evidence>
<evidence type="ECO:0000256" key="8">
    <source>
        <dbReference type="ARBA" id="ARBA00048679"/>
    </source>
</evidence>
<dbReference type="EC" id="2.7.11.1" evidence="1"/>
<dbReference type="InterPro" id="IPR011009">
    <property type="entry name" value="Kinase-like_dom_sf"/>
</dbReference>
<evidence type="ECO:0000256" key="3">
    <source>
        <dbReference type="ARBA" id="ARBA00022679"/>
    </source>
</evidence>
<sequence length="339" mass="38501">MNSPLDRIVIECCLSDARFNPAQNIEMPRIRAVPTTQPPSPLTGRISEVTPLQEGEFTQVYRGTLRIPGSKAIDVVIKTDAYAAVARPAAFKREINAYERKLHSWQGYLIPNCYGLYQVEDDDQVVSFLVLEFSGLPIDFNVEYPEDLKAEILNKLSTLHRAGFCHGDLEDYNIVVDDGQVMFIDLEDVEPHECQVKQAIIPDDLVPASAEFGCKEIYHIAYMLKVWQKRFVHFYGHDFNLSEIKPGGAGHLLRRVRFRLRTESEFERAYTEAEKLIQDLEEWREWYNTITDEERKYTLFPESGSASEPEDSSSGSSATDSSSDSESRTSTANDTSHVS</sequence>
<gene>
    <name evidence="11" type="ORF">PLEOSDRAFT_1087060</name>
</gene>
<dbReference type="Gene3D" id="1.10.510.10">
    <property type="entry name" value="Transferase(Phosphotransferase) domain 1"/>
    <property type="match status" value="1"/>
</dbReference>
<dbReference type="InterPro" id="IPR018934">
    <property type="entry name" value="RIO_dom"/>
</dbReference>
<evidence type="ECO:0000256" key="1">
    <source>
        <dbReference type="ARBA" id="ARBA00012513"/>
    </source>
</evidence>
<dbReference type="OrthoDB" id="3182995at2759"/>
<keyword evidence="6" id="KW-0067">ATP-binding</keyword>
<dbReference type="Pfam" id="PF01163">
    <property type="entry name" value="RIO1"/>
    <property type="match status" value="1"/>
</dbReference>
<evidence type="ECO:0000313" key="11">
    <source>
        <dbReference type="EMBL" id="KDQ22424.1"/>
    </source>
</evidence>
<keyword evidence="3" id="KW-0808">Transferase</keyword>
<dbReference type="STRING" id="1137138.A0A067N3K2"/>
<dbReference type="InterPro" id="IPR052396">
    <property type="entry name" value="Meiotic_Drive_Suppr_Kinase"/>
</dbReference>
<evidence type="ECO:0000256" key="2">
    <source>
        <dbReference type="ARBA" id="ARBA00022527"/>
    </source>
</evidence>
<accession>A0A067N3K2</accession>